<dbReference type="EMBL" id="CAJVCH010047280">
    <property type="protein sequence ID" value="CAG7717621.1"/>
    <property type="molecule type" value="Genomic_DNA"/>
</dbReference>
<feature type="non-terminal residue" evidence="1">
    <location>
        <position position="1"/>
    </location>
</feature>
<dbReference type="OrthoDB" id="354351at2759"/>
<evidence type="ECO:0000313" key="2">
    <source>
        <dbReference type="Proteomes" id="UP000708208"/>
    </source>
</evidence>
<sequence length="56" mass="6304">SVYCGNDEDRYVMSESVGVGFVLRKLGSTSKPETEIEEQDGNWRITTKTAFKTTEI</sequence>
<gene>
    <name evidence="1" type="ORF">AFUS01_LOCUS7067</name>
</gene>
<proteinExistence type="predicted"/>
<accession>A0A8J2JBU0</accession>
<dbReference type="AlphaFoldDB" id="A0A8J2JBU0"/>
<feature type="non-terminal residue" evidence="1">
    <location>
        <position position="56"/>
    </location>
</feature>
<comment type="caution">
    <text evidence="1">The sequence shown here is derived from an EMBL/GenBank/DDBJ whole genome shotgun (WGS) entry which is preliminary data.</text>
</comment>
<organism evidence="1 2">
    <name type="scientific">Allacma fusca</name>
    <dbReference type="NCBI Taxonomy" id="39272"/>
    <lineage>
        <taxon>Eukaryota</taxon>
        <taxon>Metazoa</taxon>
        <taxon>Ecdysozoa</taxon>
        <taxon>Arthropoda</taxon>
        <taxon>Hexapoda</taxon>
        <taxon>Collembola</taxon>
        <taxon>Symphypleona</taxon>
        <taxon>Sminthuridae</taxon>
        <taxon>Allacma</taxon>
    </lineage>
</organism>
<keyword evidence="2" id="KW-1185">Reference proteome</keyword>
<reference evidence="1" key="1">
    <citation type="submission" date="2021-06" db="EMBL/GenBank/DDBJ databases">
        <authorList>
            <person name="Hodson N. C."/>
            <person name="Mongue J. A."/>
            <person name="Jaron S. K."/>
        </authorList>
    </citation>
    <scope>NUCLEOTIDE SEQUENCE</scope>
</reference>
<evidence type="ECO:0000313" key="1">
    <source>
        <dbReference type="EMBL" id="CAG7717621.1"/>
    </source>
</evidence>
<name>A0A8J2JBU0_9HEXA</name>
<protein>
    <submittedName>
        <fullName evidence="1">Uncharacterized protein</fullName>
    </submittedName>
</protein>
<dbReference type="Proteomes" id="UP000708208">
    <property type="component" value="Unassembled WGS sequence"/>
</dbReference>